<keyword evidence="7" id="KW-1015">Disulfide bond</keyword>
<evidence type="ECO:0000259" key="10">
    <source>
        <dbReference type="Pfam" id="PF00720"/>
    </source>
</evidence>
<evidence type="ECO:0000313" key="11">
    <source>
        <dbReference type="EMBL" id="GAA1425221.1"/>
    </source>
</evidence>
<comment type="subunit">
    <text evidence="3">Homodimer.</text>
</comment>
<organism evidence="11 12">
    <name type="scientific">Streptomyces thermospinosisporus</name>
    <dbReference type="NCBI Taxonomy" id="161482"/>
    <lineage>
        <taxon>Bacteria</taxon>
        <taxon>Bacillati</taxon>
        <taxon>Actinomycetota</taxon>
        <taxon>Actinomycetes</taxon>
        <taxon>Kitasatosporales</taxon>
        <taxon>Streptomycetaceae</taxon>
        <taxon>Streptomyces</taxon>
    </lineage>
</organism>
<proteinExistence type="inferred from homology"/>
<evidence type="ECO:0000256" key="8">
    <source>
        <dbReference type="RuleBase" id="RU003471"/>
    </source>
</evidence>
<feature type="chain" id="PRO_5047397882" evidence="9">
    <location>
        <begin position="28"/>
        <end position="143"/>
    </location>
</feature>
<evidence type="ECO:0000256" key="2">
    <source>
        <dbReference type="ARBA" id="ARBA00010472"/>
    </source>
</evidence>
<evidence type="ECO:0000256" key="4">
    <source>
        <dbReference type="ARBA" id="ARBA00022525"/>
    </source>
</evidence>
<comment type="caution">
    <text evidence="11">The sequence shown here is derived from an EMBL/GenBank/DDBJ whole genome shotgun (WGS) entry which is preliminary data.</text>
</comment>
<evidence type="ECO:0000256" key="6">
    <source>
        <dbReference type="ARBA" id="ARBA00022900"/>
    </source>
</evidence>
<comment type="similarity">
    <text evidence="2 8">Belongs to the protease inhibitor I16 (SSI) family.</text>
</comment>
<accession>A0ABP4JPM5</accession>
<feature type="signal peptide" evidence="9">
    <location>
        <begin position="1"/>
        <end position="27"/>
    </location>
</feature>
<keyword evidence="12" id="KW-1185">Reference proteome</keyword>
<evidence type="ECO:0000256" key="1">
    <source>
        <dbReference type="ARBA" id="ARBA00004613"/>
    </source>
</evidence>
<dbReference type="SUPFAM" id="SSF55399">
    <property type="entry name" value="Subtilisin inhibitor"/>
    <property type="match status" value="1"/>
</dbReference>
<keyword evidence="4" id="KW-0964">Secreted</keyword>
<evidence type="ECO:0000313" key="12">
    <source>
        <dbReference type="Proteomes" id="UP001500973"/>
    </source>
</evidence>
<keyword evidence="9" id="KW-0732">Signal</keyword>
<dbReference type="InterPro" id="IPR036819">
    <property type="entry name" value="Subtilisin_inhibitor-like_sf"/>
</dbReference>
<evidence type="ECO:0000256" key="7">
    <source>
        <dbReference type="ARBA" id="ARBA00023157"/>
    </source>
</evidence>
<dbReference type="Gene3D" id="3.30.350.10">
    <property type="entry name" value="Subtilisin inhibitor-like"/>
    <property type="match status" value="1"/>
</dbReference>
<evidence type="ECO:0000256" key="5">
    <source>
        <dbReference type="ARBA" id="ARBA00022690"/>
    </source>
</evidence>
<keyword evidence="5 8" id="KW-0646">Protease inhibitor</keyword>
<dbReference type="InterPro" id="IPR000691">
    <property type="entry name" value="Prot_inh_I16_SSI"/>
</dbReference>
<dbReference type="InterPro" id="IPR023549">
    <property type="entry name" value="Subtilisin_inhibitor"/>
</dbReference>
<dbReference type="PROSITE" id="PS00999">
    <property type="entry name" value="SSI"/>
    <property type="match status" value="1"/>
</dbReference>
<sequence>MRYFPTTLRSALPSLTALLACTAPAQADAPPAGVRPDGTGTSRLQITVTPQESRTAVPRTALLRCDPPGGHARAAEACADLAAAGGRIDRIPAKDTYCTMVYAPVTAHARGEWRGRPVDYSETFPNRCTMEARRGAVFTLDGR</sequence>
<keyword evidence="6 8" id="KW-0722">Serine protease inhibitor</keyword>
<dbReference type="Pfam" id="PF00720">
    <property type="entry name" value="SSI"/>
    <property type="match status" value="1"/>
</dbReference>
<dbReference type="Proteomes" id="UP001500973">
    <property type="component" value="Unassembled WGS sequence"/>
</dbReference>
<dbReference type="PRINTS" id="PR00294">
    <property type="entry name" value="SSBTLNINHBTR"/>
</dbReference>
<evidence type="ECO:0000256" key="9">
    <source>
        <dbReference type="SAM" id="SignalP"/>
    </source>
</evidence>
<reference evidence="12" key="1">
    <citation type="journal article" date="2019" name="Int. J. Syst. Evol. Microbiol.">
        <title>The Global Catalogue of Microorganisms (GCM) 10K type strain sequencing project: providing services to taxonomists for standard genome sequencing and annotation.</title>
        <authorList>
            <consortium name="The Broad Institute Genomics Platform"/>
            <consortium name="The Broad Institute Genome Sequencing Center for Infectious Disease"/>
            <person name="Wu L."/>
            <person name="Ma J."/>
        </authorList>
    </citation>
    <scope>NUCLEOTIDE SEQUENCE [LARGE SCALE GENOMIC DNA]</scope>
    <source>
        <strain evidence="12">JCM 11756</strain>
    </source>
</reference>
<dbReference type="InterPro" id="IPR020054">
    <property type="entry name" value="Prot_inh_SSI_I16_CS"/>
</dbReference>
<evidence type="ECO:0000256" key="3">
    <source>
        <dbReference type="ARBA" id="ARBA00011738"/>
    </source>
</evidence>
<protein>
    <submittedName>
        <fullName evidence="11">SSI family serine proteinase inhibitor</fullName>
    </submittedName>
</protein>
<dbReference type="EMBL" id="BAAAIZ010000041">
    <property type="protein sequence ID" value="GAA1425221.1"/>
    <property type="molecule type" value="Genomic_DNA"/>
</dbReference>
<dbReference type="PROSITE" id="PS51257">
    <property type="entry name" value="PROKAR_LIPOPROTEIN"/>
    <property type="match status" value="1"/>
</dbReference>
<comment type="subcellular location">
    <subcellularLocation>
        <location evidence="1">Secreted</location>
    </subcellularLocation>
</comment>
<gene>
    <name evidence="11" type="ORF">GCM10009601_31670</name>
</gene>
<dbReference type="RefSeq" id="WP_344013507.1">
    <property type="nucleotide sequence ID" value="NZ_BAAAIZ010000041.1"/>
</dbReference>
<feature type="domain" description="Subtilisin inhibitor" evidence="10">
    <location>
        <begin position="41"/>
        <end position="126"/>
    </location>
</feature>
<name>A0ABP4JPM5_9ACTN</name>